<gene>
    <name evidence="1" type="ORF">LTRI10_LOCUS30999</name>
</gene>
<sequence length="338" mass="38201">MREGRERKLERVRQLGSHGFHDVSFPCRSGAAGVEVNGGPSGKCQRWSRFGRKLVSINRQASGNQVWYRLQVDDGNKRWFIVLNEIHVVWLQGVLQTAAMRKWSFPELCVRRFRGRVILIGKFKTRWGEVLQISEQVLNGRVFKVLIPSSGPKEGWAGLIRLLQSFYKRKLQLRLCPTHVPASLPLPPPPLHLTRATRSYAEVVMGGGLYGGGNSSIKGSGKNRFIEVGEDGISEREGLLGRSLIISFSSPGSAVFKSNIVPEVRDWATRYWAIDDSFNFLDLANWNWLLVCHKVTEAIRIKDLNYLSFREFSINISPWSERVTAPVSAAFGSLFLVF</sequence>
<dbReference type="AlphaFoldDB" id="A0AAV2EWW2"/>
<proteinExistence type="predicted"/>
<evidence type="ECO:0000313" key="1">
    <source>
        <dbReference type="EMBL" id="CAL1390192.1"/>
    </source>
</evidence>
<evidence type="ECO:0000313" key="2">
    <source>
        <dbReference type="Proteomes" id="UP001497516"/>
    </source>
</evidence>
<keyword evidence="2" id="KW-1185">Reference proteome</keyword>
<protein>
    <submittedName>
        <fullName evidence="1">Uncharacterized protein</fullName>
    </submittedName>
</protein>
<accession>A0AAV2EWW2</accession>
<name>A0AAV2EWW2_9ROSI</name>
<dbReference type="Proteomes" id="UP001497516">
    <property type="component" value="Chromosome 5"/>
</dbReference>
<reference evidence="1 2" key="1">
    <citation type="submission" date="2024-04" db="EMBL/GenBank/DDBJ databases">
        <authorList>
            <person name="Fracassetti M."/>
        </authorList>
    </citation>
    <scope>NUCLEOTIDE SEQUENCE [LARGE SCALE GENOMIC DNA]</scope>
</reference>
<dbReference type="EMBL" id="OZ034818">
    <property type="protein sequence ID" value="CAL1390192.1"/>
    <property type="molecule type" value="Genomic_DNA"/>
</dbReference>
<organism evidence="1 2">
    <name type="scientific">Linum trigynum</name>
    <dbReference type="NCBI Taxonomy" id="586398"/>
    <lineage>
        <taxon>Eukaryota</taxon>
        <taxon>Viridiplantae</taxon>
        <taxon>Streptophyta</taxon>
        <taxon>Embryophyta</taxon>
        <taxon>Tracheophyta</taxon>
        <taxon>Spermatophyta</taxon>
        <taxon>Magnoliopsida</taxon>
        <taxon>eudicotyledons</taxon>
        <taxon>Gunneridae</taxon>
        <taxon>Pentapetalae</taxon>
        <taxon>rosids</taxon>
        <taxon>fabids</taxon>
        <taxon>Malpighiales</taxon>
        <taxon>Linaceae</taxon>
        <taxon>Linum</taxon>
    </lineage>
</organism>